<reference evidence="3 4" key="1">
    <citation type="journal article" date="2023" name="Plants (Basel)">
        <title>Bridging the Gap: Combining Genomics and Transcriptomics Approaches to Understand Stylosanthes scabra, an Orphan Legume from the Brazilian Caatinga.</title>
        <authorList>
            <person name="Ferreira-Neto J.R.C."/>
            <person name="da Silva M.D."/>
            <person name="Binneck E."/>
            <person name="de Melo N.F."/>
            <person name="da Silva R.H."/>
            <person name="de Melo A.L.T.M."/>
            <person name="Pandolfi V."/>
            <person name="Bustamante F.O."/>
            <person name="Brasileiro-Vidal A.C."/>
            <person name="Benko-Iseppon A.M."/>
        </authorList>
    </citation>
    <scope>NUCLEOTIDE SEQUENCE [LARGE SCALE GENOMIC DNA]</scope>
    <source>
        <tissue evidence="3">Leaves</tissue>
    </source>
</reference>
<keyword evidence="4" id="KW-1185">Reference proteome</keyword>
<proteinExistence type="predicted"/>
<organism evidence="3 4">
    <name type="scientific">Stylosanthes scabra</name>
    <dbReference type="NCBI Taxonomy" id="79078"/>
    <lineage>
        <taxon>Eukaryota</taxon>
        <taxon>Viridiplantae</taxon>
        <taxon>Streptophyta</taxon>
        <taxon>Embryophyta</taxon>
        <taxon>Tracheophyta</taxon>
        <taxon>Spermatophyta</taxon>
        <taxon>Magnoliopsida</taxon>
        <taxon>eudicotyledons</taxon>
        <taxon>Gunneridae</taxon>
        <taxon>Pentapetalae</taxon>
        <taxon>rosids</taxon>
        <taxon>fabids</taxon>
        <taxon>Fabales</taxon>
        <taxon>Fabaceae</taxon>
        <taxon>Papilionoideae</taxon>
        <taxon>50 kb inversion clade</taxon>
        <taxon>dalbergioids sensu lato</taxon>
        <taxon>Dalbergieae</taxon>
        <taxon>Pterocarpus clade</taxon>
        <taxon>Stylosanthes</taxon>
    </lineage>
</organism>
<feature type="compositionally biased region" description="Polar residues" evidence="1">
    <location>
        <begin position="151"/>
        <end position="161"/>
    </location>
</feature>
<dbReference type="EMBL" id="JASCZI010000122">
    <property type="protein sequence ID" value="MED6109019.1"/>
    <property type="molecule type" value="Genomic_DNA"/>
</dbReference>
<feature type="compositionally biased region" description="Low complexity" evidence="1">
    <location>
        <begin position="37"/>
        <end position="47"/>
    </location>
</feature>
<feature type="signal peptide" evidence="2">
    <location>
        <begin position="1"/>
        <end position="24"/>
    </location>
</feature>
<evidence type="ECO:0000256" key="1">
    <source>
        <dbReference type="SAM" id="MobiDB-lite"/>
    </source>
</evidence>
<feature type="region of interest" description="Disordered" evidence="1">
    <location>
        <begin position="84"/>
        <end position="161"/>
    </location>
</feature>
<evidence type="ECO:0000313" key="3">
    <source>
        <dbReference type="EMBL" id="MED6109019.1"/>
    </source>
</evidence>
<feature type="region of interest" description="Disordered" evidence="1">
    <location>
        <begin position="37"/>
        <end position="71"/>
    </location>
</feature>
<gene>
    <name evidence="3" type="ORF">PIB30_029754</name>
</gene>
<evidence type="ECO:0000256" key="2">
    <source>
        <dbReference type="SAM" id="SignalP"/>
    </source>
</evidence>
<dbReference type="Proteomes" id="UP001341840">
    <property type="component" value="Unassembled WGS sequence"/>
</dbReference>
<protein>
    <submittedName>
        <fullName evidence="3">Uncharacterized protein</fullName>
    </submittedName>
</protein>
<keyword evidence="2" id="KW-0732">Signal</keyword>
<sequence>MLFISLLFFPTIHLLLSPSHTTFSLFITINIISSSSIRTSSSSHPNSSPSPPSSDPPQQNFQYSDSSNKTLPEFLPCLRQHRIEPEDGKSSTTQKEHREDGHQPKIAEHDENPVGSVTDDKDRSISVTITDPDNREQGSENEPDALRTMVGSKNGNGRGNSLQLAAANGEVPSAASGFHLACVRGDLAIGHVAPSRLRQQRVGFSSKKK</sequence>
<comment type="caution">
    <text evidence="3">The sequence shown here is derived from an EMBL/GenBank/DDBJ whole genome shotgun (WGS) entry which is preliminary data.</text>
</comment>
<evidence type="ECO:0000313" key="4">
    <source>
        <dbReference type="Proteomes" id="UP001341840"/>
    </source>
</evidence>
<accession>A0ABU6QAT4</accession>
<feature type="compositionally biased region" description="Basic and acidic residues" evidence="1">
    <location>
        <begin position="84"/>
        <end position="124"/>
    </location>
</feature>
<name>A0ABU6QAT4_9FABA</name>
<feature type="chain" id="PRO_5045372881" evidence="2">
    <location>
        <begin position="25"/>
        <end position="209"/>
    </location>
</feature>
<feature type="compositionally biased region" description="Polar residues" evidence="1">
    <location>
        <begin position="58"/>
        <end position="70"/>
    </location>
</feature>